<name>A0A4Z2I2L4_9TELE</name>
<keyword evidence="2" id="KW-1185">Reference proteome</keyword>
<comment type="caution">
    <text evidence="1">The sequence shown here is derived from an EMBL/GenBank/DDBJ whole genome shotgun (WGS) entry which is preliminary data.</text>
</comment>
<gene>
    <name evidence="1" type="ORF">EYF80_018056</name>
</gene>
<evidence type="ECO:0000313" key="2">
    <source>
        <dbReference type="Proteomes" id="UP000314294"/>
    </source>
</evidence>
<evidence type="ECO:0000313" key="1">
    <source>
        <dbReference type="EMBL" id="TNN71705.1"/>
    </source>
</evidence>
<proteinExistence type="predicted"/>
<sequence>MGCDDPRDNRAARRPIRTQLSVDRACIMLSTHQHSTGPQSHHQTMHMLQQGAGESHSNTQHLLERARKHYPPNKTEPYPQSLTHSCMASSISWPAAACSSGMGTANRTPLWRPRDRALAERREQEQIHIHIRSRRDTFRALSQRARCSSSSDDRPTCTSPSITATVAGVAPSALTTASTCLAVLHYNINGTRIREIDVSCLNMTADVAPVGYAVCREVLGCFHIVVDLN</sequence>
<dbReference type="EMBL" id="SRLO01000146">
    <property type="protein sequence ID" value="TNN71705.1"/>
    <property type="molecule type" value="Genomic_DNA"/>
</dbReference>
<dbReference type="Proteomes" id="UP000314294">
    <property type="component" value="Unassembled WGS sequence"/>
</dbReference>
<accession>A0A4Z2I2L4</accession>
<dbReference type="AlphaFoldDB" id="A0A4Z2I2L4"/>
<reference evidence="1 2" key="1">
    <citation type="submission" date="2019-03" db="EMBL/GenBank/DDBJ databases">
        <title>First draft genome of Liparis tanakae, snailfish: a comprehensive survey of snailfish specific genes.</title>
        <authorList>
            <person name="Kim W."/>
            <person name="Song I."/>
            <person name="Jeong J.-H."/>
            <person name="Kim D."/>
            <person name="Kim S."/>
            <person name="Ryu S."/>
            <person name="Song J.Y."/>
            <person name="Lee S.K."/>
        </authorList>
    </citation>
    <scope>NUCLEOTIDE SEQUENCE [LARGE SCALE GENOMIC DNA]</scope>
    <source>
        <tissue evidence="1">Muscle</tissue>
    </source>
</reference>
<organism evidence="1 2">
    <name type="scientific">Liparis tanakae</name>
    <name type="common">Tanaka's snailfish</name>
    <dbReference type="NCBI Taxonomy" id="230148"/>
    <lineage>
        <taxon>Eukaryota</taxon>
        <taxon>Metazoa</taxon>
        <taxon>Chordata</taxon>
        <taxon>Craniata</taxon>
        <taxon>Vertebrata</taxon>
        <taxon>Euteleostomi</taxon>
        <taxon>Actinopterygii</taxon>
        <taxon>Neopterygii</taxon>
        <taxon>Teleostei</taxon>
        <taxon>Neoteleostei</taxon>
        <taxon>Acanthomorphata</taxon>
        <taxon>Eupercaria</taxon>
        <taxon>Perciformes</taxon>
        <taxon>Cottioidei</taxon>
        <taxon>Cottales</taxon>
        <taxon>Liparidae</taxon>
        <taxon>Liparis</taxon>
    </lineage>
</organism>
<protein>
    <submittedName>
        <fullName evidence="1">Uncharacterized protein</fullName>
    </submittedName>
</protein>